<dbReference type="RefSeq" id="WP_406768573.1">
    <property type="nucleotide sequence ID" value="NZ_JBJHZZ010000001.1"/>
</dbReference>
<sequence>MKKVIGLMLSLLLIMGAALTGCTSKDNKDSTPASTTAKKVKVGFIYVGPIGDGGYTYAHDQGRLYLEKELGDKVETVYKENVKEDTAEVDKTCEEMINNGVTVIIGTSFGFMEGMDKSAKKHPEIKYLHCSGYMQETNMSNYFGRDYQVRYLSGIVAGMKTKTNKIGYVAAMNIPECVRGINAFTLGVLSVNKDAVVKAIWTNTWYDPAKEKEAAKALLDQGVDVIAQHQDTTGPQIAAEEKGVWSIGYNSDMSKAAPNAYMTAPIWNWGPYYVDQLNKVIAGTWKSESYWGPMEEDNSKSIIYLAPLTKVAPQGAQEAVDKAKADIISGKNKVFVGPIYDNTGTLRVKEGEVMSDKDMLSLDWFVKGVEGKVK</sequence>
<organism evidence="4 5">
    <name type="scientific">Candidatus Clostridium stratigraminis</name>
    <dbReference type="NCBI Taxonomy" id="3381661"/>
    <lineage>
        <taxon>Bacteria</taxon>
        <taxon>Bacillati</taxon>
        <taxon>Bacillota</taxon>
        <taxon>Clostridia</taxon>
        <taxon>Eubacteriales</taxon>
        <taxon>Clostridiaceae</taxon>
        <taxon>Clostridium</taxon>
    </lineage>
</organism>
<dbReference type="PROSITE" id="PS51257">
    <property type="entry name" value="PROKAR_LIPOPROTEIN"/>
    <property type="match status" value="1"/>
</dbReference>
<keyword evidence="1 2" id="KW-0732">Signal</keyword>
<feature type="chain" id="PRO_5046009930" evidence="2">
    <location>
        <begin position="21"/>
        <end position="374"/>
    </location>
</feature>
<dbReference type="Pfam" id="PF02608">
    <property type="entry name" value="Bmp"/>
    <property type="match status" value="1"/>
</dbReference>
<evidence type="ECO:0000313" key="5">
    <source>
        <dbReference type="Proteomes" id="UP001623591"/>
    </source>
</evidence>
<dbReference type="Gene3D" id="3.40.50.2300">
    <property type="match status" value="2"/>
</dbReference>
<evidence type="ECO:0000259" key="3">
    <source>
        <dbReference type="Pfam" id="PF02608"/>
    </source>
</evidence>
<accession>A0ABW8T4Q3</accession>
<protein>
    <submittedName>
        <fullName evidence="4">BMP family ABC transporter substrate-binding protein</fullName>
    </submittedName>
</protein>
<keyword evidence="5" id="KW-1185">Reference proteome</keyword>
<evidence type="ECO:0000256" key="2">
    <source>
        <dbReference type="SAM" id="SignalP"/>
    </source>
</evidence>
<feature type="signal peptide" evidence="2">
    <location>
        <begin position="1"/>
        <end position="20"/>
    </location>
</feature>
<name>A0ABW8T4Q3_9CLOT</name>
<dbReference type="InterPro" id="IPR003760">
    <property type="entry name" value="PnrA-like"/>
</dbReference>
<evidence type="ECO:0000256" key="1">
    <source>
        <dbReference type="ARBA" id="ARBA00022729"/>
    </source>
</evidence>
<proteinExistence type="predicted"/>
<dbReference type="PANTHER" id="PTHR43208:SF1">
    <property type="entry name" value="ABC TRANSPORTER SUBSTRATE-BINDING PROTEIN"/>
    <property type="match status" value="1"/>
</dbReference>
<comment type="caution">
    <text evidence="4">The sequence shown here is derived from an EMBL/GenBank/DDBJ whole genome shotgun (WGS) entry which is preliminary data.</text>
</comment>
<dbReference type="CDD" id="cd19963">
    <property type="entry name" value="PBP1_BMP-like"/>
    <property type="match status" value="1"/>
</dbReference>
<reference evidence="4 5" key="1">
    <citation type="submission" date="2024-11" db="EMBL/GenBank/DDBJ databases">
        <authorList>
            <person name="Heng Y.C."/>
            <person name="Lim A.C.H."/>
            <person name="Lee J.K.Y."/>
            <person name="Kittelmann S."/>
        </authorList>
    </citation>
    <scope>NUCLEOTIDE SEQUENCE [LARGE SCALE GENOMIC DNA]</scope>
    <source>
        <strain evidence="4 5">WILCCON 0185</strain>
    </source>
</reference>
<dbReference type="Proteomes" id="UP001623591">
    <property type="component" value="Unassembled WGS sequence"/>
</dbReference>
<feature type="domain" description="ABC transporter substrate-binding protein PnrA-like" evidence="3">
    <location>
        <begin position="39"/>
        <end position="291"/>
    </location>
</feature>
<gene>
    <name evidence="4" type="ORF">ACJDUG_03890</name>
</gene>
<dbReference type="EMBL" id="JBJHZZ010000001">
    <property type="protein sequence ID" value="MFL0246119.1"/>
    <property type="molecule type" value="Genomic_DNA"/>
</dbReference>
<dbReference type="InterPro" id="IPR052910">
    <property type="entry name" value="ABC-Purine-Binding"/>
</dbReference>
<dbReference type="PANTHER" id="PTHR43208">
    <property type="entry name" value="ABC TRANSPORTER SUBSTRATE-BINDING PROTEIN"/>
    <property type="match status" value="1"/>
</dbReference>
<evidence type="ECO:0000313" key="4">
    <source>
        <dbReference type="EMBL" id="MFL0246119.1"/>
    </source>
</evidence>